<feature type="transmembrane region" description="Helical" evidence="1">
    <location>
        <begin position="168"/>
        <end position="186"/>
    </location>
</feature>
<keyword evidence="1" id="KW-1133">Transmembrane helix</keyword>
<dbReference type="AlphaFoldDB" id="A0A1T4VCB5"/>
<dbReference type="InterPro" id="IPR046062">
    <property type="entry name" value="DUF6020"/>
</dbReference>
<feature type="transmembrane region" description="Helical" evidence="1">
    <location>
        <begin position="60"/>
        <end position="79"/>
    </location>
</feature>
<dbReference type="EMBL" id="FUXZ01000004">
    <property type="protein sequence ID" value="SKA62602.1"/>
    <property type="molecule type" value="Genomic_DNA"/>
</dbReference>
<dbReference type="RefSeq" id="WP_078765545.1">
    <property type="nucleotide sequence ID" value="NZ_FUXZ01000004.1"/>
</dbReference>
<keyword evidence="3" id="KW-1185">Reference proteome</keyword>
<feature type="transmembrane region" description="Helical" evidence="1">
    <location>
        <begin position="548"/>
        <end position="571"/>
    </location>
</feature>
<accession>A0A1T4VCB5</accession>
<evidence type="ECO:0000313" key="3">
    <source>
        <dbReference type="Proteomes" id="UP000190814"/>
    </source>
</evidence>
<dbReference type="Proteomes" id="UP000190814">
    <property type="component" value="Unassembled WGS sequence"/>
</dbReference>
<keyword evidence="1" id="KW-0472">Membrane</keyword>
<feature type="transmembrane region" description="Helical" evidence="1">
    <location>
        <begin position="284"/>
        <end position="303"/>
    </location>
</feature>
<evidence type="ECO:0000313" key="2">
    <source>
        <dbReference type="EMBL" id="SKA62602.1"/>
    </source>
</evidence>
<dbReference type="STRING" id="39495.SAMN02745111_00655"/>
<feature type="transmembrane region" description="Helical" evidence="1">
    <location>
        <begin position="126"/>
        <end position="147"/>
    </location>
</feature>
<name>A0A1T4VCB5_9FIRM</name>
<dbReference type="OrthoDB" id="2143989at2"/>
<proteinExistence type="predicted"/>
<feature type="transmembrane region" description="Helical" evidence="1">
    <location>
        <begin position="250"/>
        <end position="272"/>
    </location>
</feature>
<feature type="transmembrane region" description="Helical" evidence="1">
    <location>
        <begin position="578"/>
        <end position="596"/>
    </location>
</feature>
<feature type="transmembrane region" description="Helical" evidence="1">
    <location>
        <begin position="86"/>
        <end position="106"/>
    </location>
</feature>
<feature type="transmembrane region" description="Helical" evidence="1">
    <location>
        <begin position="602"/>
        <end position="622"/>
    </location>
</feature>
<protein>
    <submittedName>
        <fullName evidence="2">Uncharacterized protein</fullName>
    </submittedName>
</protein>
<organism evidence="2 3">
    <name type="scientific">Eubacterium uniforme</name>
    <dbReference type="NCBI Taxonomy" id="39495"/>
    <lineage>
        <taxon>Bacteria</taxon>
        <taxon>Bacillati</taxon>
        <taxon>Bacillota</taxon>
        <taxon>Clostridia</taxon>
        <taxon>Eubacteriales</taxon>
        <taxon>Eubacteriaceae</taxon>
        <taxon>Eubacterium</taxon>
    </lineage>
</organism>
<reference evidence="2 3" key="1">
    <citation type="submission" date="2017-02" db="EMBL/GenBank/DDBJ databases">
        <authorList>
            <person name="Peterson S.W."/>
        </authorList>
    </citation>
    <scope>NUCLEOTIDE SEQUENCE [LARGE SCALE GENOMIC DNA]</scope>
    <source>
        <strain evidence="2 3">ATCC 35992</strain>
    </source>
</reference>
<gene>
    <name evidence="2" type="ORF">SAMN02745111_00655</name>
</gene>
<dbReference type="Pfam" id="PF19484">
    <property type="entry name" value="DUF6020"/>
    <property type="match status" value="1"/>
</dbReference>
<sequence length="647" mass="74035">MNYNSKHVKIALICSFLATLVMHLSIAIVKIEDIINETKVEKPGPIFRLLWDFKRSLNGYNTNTIVIFLALAMIFYYILEKQSKILPVAVVTSGVLTFFQVFGMAFKADNSWNPIFGGARAFVKAIVLTIGYGILYYYIIIALFILFENFSFVKKDVKVTSWFTNNKKSLFVVALLIMLMWLPYYASAFPGLTNYDFFDMLNTYYGKDTNSLRVVIPIDPSVTLNNNNPVIQTLWAVFVMKVGNKLGSPYIGLFIFILLQFIMFALVLSYVINWLAAKNINKKLRIALLLIYGLVPIHNNFALTTLKDTNFSAAMVIYLLCIIDMALDIKAFTAKKFNLVKVCLSAIIMVFLRNNGFYVILLSAIILLIVYRKYYKKILIPFLVPILLYEVVTNAVYPALKISPGGEAEAYSIPLQQVARLVVEHEEALTEEDKDVIRCIINYDQIKERYKPEISDPIKSTFKVRHTKKEFSDFMALWAKYLVKYPDTYVQATMNNTYGYFFPEGANWLTYVEITPPGEPYGLVNIEKTKTFREESTQLAYLYRNIPVIGMLESIGFNTWLIIFSIAILVYNKKKKMIFMMLPTMLLILTAIAGPVNTMMRYAYPAVLTAPVYFMMTGYVIWAAKNKKEDLTEEKVLDENISDSASV</sequence>
<evidence type="ECO:0000256" key="1">
    <source>
        <dbReference type="SAM" id="Phobius"/>
    </source>
</evidence>
<keyword evidence="1" id="KW-0812">Transmembrane</keyword>
<feature type="transmembrane region" description="Helical" evidence="1">
    <location>
        <begin position="339"/>
        <end position="371"/>
    </location>
</feature>